<name>A0A6M0SHR3_9CYAN</name>
<evidence type="ECO:0000313" key="2">
    <source>
        <dbReference type="Proteomes" id="UP000473574"/>
    </source>
</evidence>
<protein>
    <submittedName>
        <fullName evidence="1">Uncharacterized protein</fullName>
    </submittedName>
</protein>
<sequence>MLKEWFTEAFVRPLQLANKFMKTADAGLVFGGGAMLPGIEPLLRKYNFRVVEDPVNANVQGLYEIAKALVAKGGQASG</sequence>
<evidence type="ECO:0000313" key="1">
    <source>
        <dbReference type="EMBL" id="NEZ68025.1"/>
    </source>
</evidence>
<accession>A0A6M0SHR3</accession>
<dbReference type="SUPFAM" id="SSF53067">
    <property type="entry name" value="Actin-like ATPase domain"/>
    <property type="match status" value="1"/>
</dbReference>
<reference evidence="1 2" key="1">
    <citation type="journal article" date="2020" name="Microb. Ecol.">
        <title>Ecogenomics of the Marine Benthic Filamentous Cyanobacterium Adonisia.</title>
        <authorList>
            <person name="Walter J.M."/>
            <person name="Coutinho F.H."/>
            <person name="Leomil L."/>
            <person name="Hargreaves P.I."/>
            <person name="Campeao M.E."/>
            <person name="Vieira V.V."/>
            <person name="Silva B.S."/>
            <person name="Fistarol G.O."/>
            <person name="Salomon P.S."/>
            <person name="Sawabe T."/>
            <person name="Mino S."/>
            <person name="Hosokawa M."/>
            <person name="Miyashita H."/>
            <person name="Maruyama F."/>
            <person name="van Verk M.C."/>
            <person name="Dutilh B.E."/>
            <person name="Thompson C.C."/>
            <person name="Thompson F.L."/>
        </authorList>
    </citation>
    <scope>NUCLEOTIDE SEQUENCE [LARGE SCALE GENOMIC DNA]</scope>
    <source>
        <strain evidence="1 2">CCMR0082</strain>
    </source>
</reference>
<dbReference type="AlphaFoldDB" id="A0A6M0SHR3"/>
<comment type="caution">
    <text evidence="1">The sequence shown here is derived from an EMBL/GenBank/DDBJ whole genome shotgun (WGS) entry which is preliminary data.</text>
</comment>
<dbReference type="InterPro" id="IPR043129">
    <property type="entry name" value="ATPase_NBD"/>
</dbReference>
<organism evidence="1 2">
    <name type="scientific">Adonisia turfae CCMR0082</name>
    <dbReference type="NCBI Taxonomy" id="2304604"/>
    <lineage>
        <taxon>Bacteria</taxon>
        <taxon>Bacillati</taxon>
        <taxon>Cyanobacteriota</taxon>
        <taxon>Adonisia</taxon>
        <taxon>Adonisia turfae</taxon>
    </lineage>
</organism>
<dbReference type="EMBL" id="QZCE01000002">
    <property type="protein sequence ID" value="NEZ68025.1"/>
    <property type="molecule type" value="Genomic_DNA"/>
</dbReference>
<dbReference type="Proteomes" id="UP000473574">
    <property type="component" value="Unassembled WGS sequence"/>
</dbReference>
<gene>
    <name evidence="1" type="ORF">D0962_35740</name>
</gene>
<proteinExistence type="predicted"/>